<evidence type="ECO:0000256" key="5">
    <source>
        <dbReference type="ARBA" id="ARBA00022840"/>
    </source>
</evidence>
<keyword evidence="1 8" id="KW-0813">Transport</keyword>
<dbReference type="NCBIfam" id="TIGR01187">
    <property type="entry name" value="potA"/>
    <property type="match status" value="1"/>
</dbReference>
<dbReference type="CDD" id="cd03300">
    <property type="entry name" value="ABC_PotA_N"/>
    <property type="match status" value="1"/>
</dbReference>
<keyword evidence="3" id="KW-0997">Cell inner membrane</keyword>
<name>A0A7Y0E295_9PROT</name>
<evidence type="ECO:0000256" key="2">
    <source>
        <dbReference type="ARBA" id="ARBA00022475"/>
    </source>
</evidence>
<keyword evidence="2 8" id="KW-1003">Cell membrane</keyword>
<evidence type="ECO:0000259" key="9">
    <source>
        <dbReference type="PROSITE" id="PS50893"/>
    </source>
</evidence>
<evidence type="ECO:0000256" key="4">
    <source>
        <dbReference type="ARBA" id="ARBA00022741"/>
    </source>
</evidence>
<dbReference type="InterPro" id="IPR027417">
    <property type="entry name" value="P-loop_NTPase"/>
</dbReference>
<dbReference type="RefSeq" id="WP_169626292.1">
    <property type="nucleotide sequence ID" value="NZ_JABBNT010000004.1"/>
</dbReference>
<accession>A0A7Y0E295</accession>
<dbReference type="FunFam" id="3.40.50.300:FF:000133">
    <property type="entry name" value="Spermidine/putrescine import ATP-binding protein PotA"/>
    <property type="match status" value="1"/>
</dbReference>
<dbReference type="Gene3D" id="2.40.50.100">
    <property type="match status" value="1"/>
</dbReference>
<sequence length="361" mass="38824">MTPIIGIQSITKNYGGEVLAVDDVSLDIRPGEFFALLGPSGCGKTTLLRMIAGFEVPSAGKILIDGQDMSNVPPNKRPVNMVFQSYAVFPHMTVADNVAYGLKMDGVSKSDAAGRVEEALGLVQLPGYGNRMPDQLSGGQRQRVALARALVKRPKVLLLDEPLSALDAKLREAMQLELRNLQATVGITFVMVTHDQDEALSMADRVAVMENGVVKQLAPPRDLYEYPSCRFVADFIGKMNLFQGKVTNSASGEITVGVDGIGDIRVPHDGAASGEIGIAIRPEKASVSAEKPEGADTVAIEGTIIQIAYHGDESHVFVKTDNGLTVSVTCPNRTRTIDDIANHGDRRWVSWNRGDTLVLAE</sequence>
<keyword evidence="6 8" id="KW-1278">Translocase</keyword>
<evidence type="ECO:0000256" key="7">
    <source>
        <dbReference type="ARBA" id="ARBA00023136"/>
    </source>
</evidence>
<evidence type="ECO:0000313" key="10">
    <source>
        <dbReference type="EMBL" id="NMM45919.1"/>
    </source>
</evidence>
<dbReference type="InterPro" id="IPR017871">
    <property type="entry name" value="ABC_transporter-like_CS"/>
</dbReference>
<comment type="subunit">
    <text evidence="8">The complex is composed of two ATP-binding proteins (PotA), two transmembrane proteins (PotB and PotC) and a solute-binding protein (PotD).</text>
</comment>
<dbReference type="Pfam" id="PF00005">
    <property type="entry name" value="ABC_tran"/>
    <property type="match status" value="1"/>
</dbReference>
<evidence type="ECO:0000256" key="8">
    <source>
        <dbReference type="RuleBase" id="RU364083"/>
    </source>
</evidence>
<dbReference type="PANTHER" id="PTHR42781">
    <property type="entry name" value="SPERMIDINE/PUTRESCINE IMPORT ATP-BINDING PROTEIN POTA"/>
    <property type="match status" value="1"/>
</dbReference>
<comment type="similarity">
    <text evidence="8">Belongs to the ABC transporter superfamily. Spermidine/putrescine importer (TC 3.A.1.11.1) family.</text>
</comment>
<keyword evidence="4 8" id="KW-0547">Nucleotide-binding</keyword>
<organism evidence="10 11">
    <name type="scientific">Pacificispira spongiicola</name>
    <dbReference type="NCBI Taxonomy" id="2729598"/>
    <lineage>
        <taxon>Bacteria</taxon>
        <taxon>Pseudomonadati</taxon>
        <taxon>Pseudomonadota</taxon>
        <taxon>Alphaproteobacteria</taxon>
        <taxon>Rhodospirillales</taxon>
        <taxon>Rhodospirillaceae</taxon>
        <taxon>Pacificispira</taxon>
    </lineage>
</organism>
<comment type="function">
    <text evidence="8">Part of the ABC transporter complex PotABCD involved in spermidine/putrescine import. Responsible for energy coupling to the transport system.</text>
</comment>
<keyword evidence="5 8" id="KW-0067">ATP-binding</keyword>
<protein>
    <recommendedName>
        <fullName evidence="8">Spermidine/putrescine import ATP-binding protein PotA</fullName>
        <ecNumber evidence="8">7.6.2.11</ecNumber>
    </recommendedName>
</protein>
<dbReference type="InterPro" id="IPR003593">
    <property type="entry name" value="AAA+_ATPase"/>
</dbReference>
<feature type="domain" description="ABC transporter" evidence="9">
    <location>
        <begin position="5"/>
        <end position="236"/>
    </location>
</feature>
<comment type="catalytic activity">
    <reaction evidence="8">
        <text>ATP + H2O + polyamine-[polyamine-binding protein]Side 1 = ADP + phosphate + polyamineSide 2 + [polyamine-binding protein]Side 1.</text>
        <dbReference type="EC" id="7.6.2.11"/>
    </reaction>
</comment>
<dbReference type="GO" id="GO:0005524">
    <property type="term" value="F:ATP binding"/>
    <property type="evidence" value="ECO:0007669"/>
    <property type="project" value="UniProtKB-KW"/>
</dbReference>
<dbReference type="SUPFAM" id="SSF50331">
    <property type="entry name" value="MOP-like"/>
    <property type="match status" value="1"/>
</dbReference>
<dbReference type="Gene3D" id="3.40.50.300">
    <property type="entry name" value="P-loop containing nucleotide triphosphate hydrolases"/>
    <property type="match status" value="1"/>
</dbReference>
<keyword evidence="11" id="KW-1185">Reference proteome</keyword>
<evidence type="ECO:0000256" key="1">
    <source>
        <dbReference type="ARBA" id="ARBA00022448"/>
    </source>
</evidence>
<dbReference type="EMBL" id="JABBNT010000004">
    <property type="protein sequence ID" value="NMM45919.1"/>
    <property type="molecule type" value="Genomic_DNA"/>
</dbReference>
<evidence type="ECO:0000313" key="11">
    <source>
        <dbReference type="Proteomes" id="UP000539372"/>
    </source>
</evidence>
<dbReference type="AlphaFoldDB" id="A0A7Y0E295"/>
<dbReference type="SUPFAM" id="SSF52540">
    <property type="entry name" value="P-loop containing nucleoside triphosphate hydrolases"/>
    <property type="match status" value="1"/>
</dbReference>
<dbReference type="Proteomes" id="UP000539372">
    <property type="component" value="Unassembled WGS sequence"/>
</dbReference>
<dbReference type="GO" id="GO:0043190">
    <property type="term" value="C:ATP-binding cassette (ABC) transporter complex"/>
    <property type="evidence" value="ECO:0007669"/>
    <property type="project" value="InterPro"/>
</dbReference>
<dbReference type="InterPro" id="IPR013611">
    <property type="entry name" value="Transp-assoc_OB_typ2"/>
</dbReference>
<dbReference type="InterPro" id="IPR017879">
    <property type="entry name" value="PotA_ATP-bd"/>
</dbReference>
<reference evidence="10 11" key="1">
    <citation type="submission" date="2020-04" db="EMBL/GenBank/DDBJ databases">
        <title>Rhodospirillaceae bacterium KN72 isolated from deep sea.</title>
        <authorList>
            <person name="Zhang D.-C."/>
        </authorList>
    </citation>
    <scope>NUCLEOTIDE SEQUENCE [LARGE SCALE GENOMIC DNA]</scope>
    <source>
        <strain evidence="10 11">KN72</strain>
    </source>
</reference>
<dbReference type="EC" id="7.6.2.11" evidence="8"/>
<keyword evidence="7 8" id="KW-0472">Membrane</keyword>
<dbReference type="InterPro" id="IPR008995">
    <property type="entry name" value="Mo/tungstate-bd_C_term_dom"/>
</dbReference>
<dbReference type="GO" id="GO:0015594">
    <property type="term" value="F:ABC-type putrescine transporter activity"/>
    <property type="evidence" value="ECO:0007669"/>
    <property type="project" value="InterPro"/>
</dbReference>
<comment type="caution">
    <text evidence="10">The sequence shown here is derived from an EMBL/GenBank/DDBJ whole genome shotgun (WGS) entry which is preliminary data.</text>
</comment>
<evidence type="ECO:0000256" key="3">
    <source>
        <dbReference type="ARBA" id="ARBA00022519"/>
    </source>
</evidence>
<evidence type="ECO:0000256" key="6">
    <source>
        <dbReference type="ARBA" id="ARBA00022967"/>
    </source>
</evidence>
<dbReference type="SMART" id="SM00382">
    <property type="entry name" value="AAA"/>
    <property type="match status" value="1"/>
</dbReference>
<dbReference type="InterPro" id="IPR003439">
    <property type="entry name" value="ABC_transporter-like_ATP-bd"/>
</dbReference>
<dbReference type="PROSITE" id="PS00211">
    <property type="entry name" value="ABC_TRANSPORTER_1"/>
    <property type="match status" value="1"/>
</dbReference>
<dbReference type="GO" id="GO:0016887">
    <property type="term" value="F:ATP hydrolysis activity"/>
    <property type="evidence" value="ECO:0007669"/>
    <property type="project" value="InterPro"/>
</dbReference>
<dbReference type="PANTHER" id="PTHR42781:SF5">
    <property type="entry name" value="PUTRESCINE TRANSPORT ATP-BINDING PROTEIN POTG"/>
    <property type="match status" value="1"/>
</dbReference>
<gene>
    <name evidence="8" type="primary">potA</name>
    <name evidence="10" type="ORF">HH303_15585</name>
</gene>
<dbReference type="InterPro" id="IPR005893">
    <property type="entry name" value="PotA-like"/>
</dbReference>
<proteinExistence type="inferred from homology"/>
<dbReference type="Pfam" id="PF08402">
    <property type="entry name" value="TOBE_2"/>
    <property type="match status" value="1"/>
</dbReference>
<dbReference type="InterPro" id="IPR050093">
    <property type="entry name" value="ABC_SmlMolc_Importer"/>
</dbReference>
<dbReference type="PROSITE" id="PS50893">
    <property type="entry name" value="ABC_TRANSPORTER_2"/>
    <property type="match status" value="1"/>
</dbReference>